<dbReference type="InterPro" id="IPR035996">
    <property type="entry name" value="4pyrrol_Methylase_sf"/>
</dbReference>
<keyword evidence="5" id="KW-0949">S-adenosyl-L-methionine</keyword>
<dbReference type="EC" id="2.1.1.107" evidence="2"/>
<dbReference type="InterPro" id="IPR050161">
    <property type="entry name" value="Siro_Cobalamin_biosynth"/>
</dbReference>
<dbReference type="Gene3D" id="3.30.950.10">
    <property type="entry name" value="Methyltransferase, Cobalt-precorrin-4 Transmethylase, Domain 2"/>
    <property type="match status" value="1"/>
</dbReference>
<proteinExistence type="inferred from homology"/>
<dbReference type="FunFam" id="3.40.1010.10:FF:000001">
    <property type="entry name" value="Siroheme synthase"/>
    <property type="match status" value="1"/>
</dbReference>
<dbReference type="InterPro" id="IPR006366">
    <property type="entry name" value="CobA/CysG_C"/>
</dbReference>
<keyword evidence="3 9" id="KW-0489">Methyltransferase</keyword>
<keyword evidence="6" id="KW-0627">Porphyrin biosynthesis</keyword>
<dbReference type="CDD" id="cd11642">
    <property type="entry name" value="SUMT"/>
    <property type="match status" value="1"/>
</dbReference>
<keyword evidence="4 9" id="KW-0808">Transferase</keyword>
<protein>
    <recommendedName>
        <fullName evidence="2">uroporphyrinogen-III C-methyltransferase</fullName>
        <ecNumber evidence="2">2.1.1.107</ecNumber>
    </recommendedName>
</protein>
<dbReference type="PANTHER" id="PTHR45790:SF3">
    <property type="entry name" value="S-ADENOSYL-L-METHIONINE-DEPENDENT UROPORPHYRINOGEN III METHYLTRANSFERASE, CHLOROPLASTIC"/>
    <property type="match status" value="1"/>
</dbReference>
<evidence type="ECO:0000313" key="10">
    <source>
        <dbReference type="Proteomes" id="UP000295696"/>
    </source>
</evidence>
<dbReference type="OrthoDB" id="9815856at2"/>
<dbReference type="EMBL" id="SLZU01000002">
    <property type="protein sequence ID" value="TCS66322.1"/>
    <property type="molecule type" value="Genomic_DNA"/>
</dbReference>
<comment type="similarity">
    <text evidence="1">Belongs to the precorrin methyltransferase family.</text>
</comment>
<dbReference type="InterPro" id="IPR014776">
    <property type="entry name" value="4pyrrole_Mease_sub2"/>
</dbReference>
<dbReference type="SUPFAM" id="SSF53790">
    <property type="entry name" value="Tetrapyrrole methylase"/>
    <property type="match status" value="1"/>
</dbReference>
<dbReference type="NCBIfam" id="TIGR01469">
    <property type="entry name" value="cobA_cysG_Cterm"/>
    <property type="match status" value="1"/>
</dbReference>
<dbReference type="GO" id="GO:0019354">
    <property type="term" value="P:siroheme biosynthetic process"/>
    <property type="evidence" value="ECO:0007669"/>
    <property type="project" value="UniProtKB-UniPathway"/>
</dbReference>
<dbReference type="UniPathway" id="UPA00262">
    <property type="reaction ID" value="UER00211"/>
</dbReference>
<dbReference type="InterPro" id="IPR000878">
    <property type="entry name" value="4pyrrol_Mease"/>
</dbReference>
<keyword evidence="10" id="KW-1185">Reference proteome</keyword>
<dbReference type="GO" id="GO:0004851">
    <property type="term" value="F:uroporphyrin-III C-methyltransferase activity"/>
    <property type="evidence" value="ECO:0007669"/>
    <property type="project" value="UniProtKB-EC"/>
</dbReference>
<dbReference type="PROSITE" id="PS00839">
    <property type="entry name" value="SUMT_1"/>
    <property type="match status" value="1"/>
</dbReference>
<evidence type="ECO:0000256" key="7">
    <source>
        <dbReference type="ARBA" id="ARBA00025705"/>
    </source>
</evidence>
<dbReference type="AlphaFoldDB" id="A0A4R3JJK1"/>
<comment type="caution">
    <text evidence="9">The sequence shown here is derived from an EMBL/GenBank/DDBJ whole genome shotgun (WGS) entry which is preliminary data.</text>
</comment>
<organism evidence="9 10">
    <name type="scientific">Primorskyibacter sedentarius</name>
    <dbReference type="NCBI Taxonomy" id="745311"/>
    <lineage>
        <taxon>Bacteria</taxon>
        <taxon>Pseudomonadati</taxon>
        <taxon>Pseudomonadota</taxon>
        <taxon>Alphaproteobacteria</taxon>
        <taxon>Rhodobacterales</taxon>
        <taxon>Roseobacteraceae</taxon>
        <taxon>Primorskyibacter</taxon>
    </lineage>
</organism>
<evidence type="ECO:0000256" key="6">
    <source>
        <dbReference type="ARBA" id="ARBA00023244"/>
    </source>
</evidence>
<dbReference type="GO" id="GO:0032259">
    <property type="term" value="P:methylation"/>
    <property type="evidence" value="ECO:0007669"/>
    <property type="project" value="UniProtKB-KW"/>
</dbReference>
<name>A0A4R3JJK1_9RHOB</name>
<dbReference type="Pfam" id="PF00590">
    <property type="entry name" value="TP_methylase"/>
    <property type="match status" value="1"/>
</dbReference>
<evidence type="ECO:0000256" key="2">
    <source>
        <dbReference type="ARBA" id="ARBA00012162"/>
    </source>
</evidence>
<evidence type="ECO:0000256" key="1">
    <source>
        <dbReference type="ARBA" id="ARBA00005879"/>
    </source>
</evidence>
<dbReference type="PANTHER" id="PTHR45790">
    <property type="entry name" value="SIROHEME SYNTHASE-RELATED"/>
    <property type="match status" value="1"/>
</dbReference>
<sequence>MTLFQIPNMLARAVTRAFAPGGECARTEALGPSIPGVGARAGALASFRGAAQPRSGSAPQGLGGLWRSAFLGGTNDLQGDRLATGRAADHRGGNHAVALVGAGPGAKDLITLRGVRRLEAADIVFFDRLVDPELLDLTRPEAELVYVGKAPGRHSWSQARISEALVVAAQQGKRVVRLKCGDPGVFARGAEEADALRMAGIDYEIVPGVTAASAAAAATGGFLTERGTIDTLVLTTGRTEVAGADADWLPALRPGCKVAIYMGVAEAGRIEATLSDHAWRDHIQVEIVADAQMPGQRALRCGPTAIADTLRGNGIKNRTIIFLSLPKDCALASGESSLRIGGEAGQACV</sequence>
<evidence type="ECO:0000256" key="3">
    <source>
        <dbReference type="ARBA" id="ARBA00022603"/>
    </source>
</evidence>
<accession>A0A4R3JJK1</accession>
<dbReference type="Gene3D" id="3.40.1010.10">
    <property type="entry name" value="Cobalt-precorrin-4 Transmethylase, Domain 1"/>
    <property type="match status" value="1"/>
</dbReference>
<dbReference type="Proteomes" id="UP000295696">
    <property type="component" value="Unassembled WGS sequence"/>
</dbReference>
<dbReference type="InterPro" id="IPR014777">
    <property type="entry name" value="4pyrrole_Mease_sub1"/>
</dbReference>
<comment type="pathway">
    <text evidence="7">Porphyrin-containing compound metabolism; siroheme biosynthesis; precorrin-2 from uroporphyrinogen III: step 1/1.</text>
</comment>
<reference evidence="9 10" key="1">
    <citation type="submission" date="2019-03" db="EMBL/GenBank/DDBJ databases">
        <title>Genomic Encyclopedia of Type Strains, Phase IV (KMG-IV): sequencing the most valuable type-strain genomes for metagenomic binning, comparative biology and taxonomic classification.</title>
        <authorList>
            <person name="Goeker M."/>
        </authorList>
    </citation>
    <scope>NUCLEOTIDE SEQUENCE [LARGE SCALE GENOMIC DNA]</scope>
    <source>
        <strain evidence="9 10">DSM 104836</strain>
    </source>
</reference>
<dbReference type="RefSeq" id="WP_132242299.1">
    <property type="nucleotide sequence ID" value="NZ_SLZU01000002.1"/>
</dbReference>
<evidence type="ECO:0000256" key="4">
    <source>
        <dbReference type="ARBA" id="ARBA00022679"/>
    </source>
</evidence>
<dbReference type="InterPro" id="IPR003043">
    <property type="entry name" value="Uropor_MeTrfase_CS"/>
</dbReference>
<evidence type="ECO:0000259" key="8">
    <source>
        <dbReference type="Pfam" id="PF00590"/>
    </source>
</evidence>
<gene>
    <name evidence="9" type="ORF">EDD52_102139</name>
</gene>
<feature type="domain" description="Tetrapyrrole methylase" evidence="8">
    <location>
        <begin position="97"/>
        <end position="300"/>
    </location>
</feature>
<dbReference type="NCBIfam" id="NF004790">
    <property type="entry name" value="PRK06136.1"/>
    <property type="match status" value="1"/>
</dbReference>
<evidence type="ECO:0000313" key="9">
    <source>
        <dbReference type="EMBL" id="TCS66322.1"/>
    </source>
</evidence>
<evidence type="ECO:0000256" key="5">
    <source>
        <dbReference type="ARBA" id="ARBA00022691"/>
    </source>
</evidence>